<evidence type="ECO:0000313" key="4">
    <source>
        <dbReference type="EMBL" id="GIJ84677.1"/>
    </source>
</evidence>
<evidence type="ECO:0000256" key="2">
    <source>
        <dbReference type="SAM" id="MobiDB-lite"/>
    </source>
</evidence>
<dbReference type="AlphaFoldDB" id="A0A9P3B501"/>
<feature type="region of interest" description="Disordered" evidence="2">
    <location>
        <begin position="1"/>
        <end position="24"/>
    </location>
</feature>
<organism evidence="4 5">
    <name type="scientific">Aspergillus pseudoviridinutans</name>
    <dbReference type="NCBI Taxonomy" id="1517512"/>
    <lineage>
        <taxon>Eukaryota</taxon>
        <taxon>Fungi</taxon>
        <taxon>Dikarya</taxon>
        <taxon>Ascomycota</taxon>
        <taxon>Pezizomycotina</taxon>
        <taxon>Eurotiomycetes</taxon>
        <taxon>Eurotiomycetidae</taxon>
        <taxon>Eurotiales</taxon>
        <taxon>Aspergillaceae</taxon>
        <taxon>Aspergillus</taxon>
        <taxon>Aspergillus subgen. Fumigati</taxon>
    </lineage>
</organism>
<dbReference type="OrthoDB" id="654211at2759"/>
<feature type="domain" description="C2H2-type" evidence="3">
    <location>
        <begin position="274"/>
        <end position="299"/>
    </location>
</feature>
<comment type="caution">
    <text evidence="4">The sequence shown here is derived from an EMBL/GenBank/DDBJ whole genome shotgun (WGS) entry which is preliminary data.</text>
</comment>
<dbReference type="PROSITE" id="PS00028">
    <property type="entry name" value="ZINC_FINGER_C2H2_1"/>
    <property type="match status" value="1"/>
</dbReference>
<keyword evidence="1" id="KW-0863">Zinc-finger</keyword>
<keyword evidence="1" id="KW-0862">Zinc</keyword>
<feature type="compositionally biased region" description="Polar residues" evidence="2">
    <location>
        <begin position="157"/>
        <end position="175"/>
    </location>
</feature>
<evidence type="ECO:0000256" key="1">
    <source>
        <dbReference type="PROSITE-ProRule" id="PRU00042"/>
    </source>
</evidence>
<dbReference type="SUPFAM" id="SSF57667">
    <property type="entry name" value="beta-beta-alpha zinc fingers"/>
    <property type="match status" value="1"/>
</dbReference>
<keyword evidence="5" id="KW-1185">Reference proteome</keyword>
<accession>A0A9P3B501</accession>
<sequence length="306" mass="33872">MISPSLEQDKKLNRHPPRSCGFLEQNPDQLAIHTVARDSMTLLTTDHGAIFAMSSHQYTFPGMHDVPETYPYNMGQADSEEDMDSFYLASPPASSYAGLGFESAIPAMPTSQACNTTIAAPMSGSYLPYSDPWTSQVPPTATTATYHPTDIYPASTMAYTPQRTNPTTVNPSAQSYLYPGHSTPRSDPNPPSPDLDTKDLNNYGIPNPDGSWRCAHPGCTSAATFFRGCDLRKHFNRHRKHLFCRHEGCPQAVAGGFSSKKDRARHEAKHNPGVVCEWPDCGRVFSRVDNMKDHVRRIHKRGELDS</sequence>
<evidence type="ECO:0000259" key="3">
    <source>
        <dbReference type="PROSITE" id="PS50157"/>
    </source>
</evidence>
<dbReference type="PROSITE" id="PS50157">
    <property type="entry name" value="ZINC_FINGER_C2H2_2"/>
    <property type="match status" value="1"/>
</dbReference>
<dbReference type="GeneID" id="67002138"/>
<dbReference type="EMBL" id="BHVY01000002">
    <property type="protein sequence ID" value="GIJ84677.1"/>
    <property type="molecule type" value="Genomic_DNA"/>
</dbReference>
<dbReference type="SMART" id="SM00355">
    <property type="entry name" value="ZnF_C2H2"/>
    <property type="match status" value="3"/>
</dbReference>
<dbReference type="InterPro" id="IPR013087">
    <property type="entry name" value="Znf_C2H2_type"/>
</dbReference>
<protein>
    <recommendedName>
        <fullName evidence="3">C2H2-type domain-containing protein</fullName>
    </recommendedName>
</protein>
<keyword evidence="1" id="KW-0479">Metal-binding</keyword>
<dbReference type="InterPro" id="IPR036236">
    <property type="entry name" value="Znf_C2H2_sf"/>
</dbReference>
<dbReference type="Gene3D" id="3.30.160.60">
    <property type="entry name" value="Classic Zinc Finger"/>
    <property type="match status" value="1"/>
</dbReference>
<proteinExistence type="predicted"/>
<dbReference type="GO" id="GO:0008270">
    <property type="term" value="F:zinc ion binding"/>
    <property type="evidence" value="ECO:0007669"/>
    <property type="project" value="UniProtKB-KW"/>
</dbReference>
<dbReference type="RefSeq" id="XP_043155424.1">
    <property type="nucleotide sequence ID" value="XM_043299489.1"/>
</dbReference>
<gene>
    <name evidence="4" type="ORF">Asppvi_003526</name>
</gene>
<dbReference type="Proteomes" id="UP001043456">
    <property type="component" value="Unassembled WGS sequence"/>
</dbReference>
<reference evidence="4 5" key="1">
    <citation type="submission" date="2018-10" db="EMBL/GenBank/DDBJ databases">
        <title>Pan-genome distribution and transcriptional activeness of fungal secondary metabolism genes in Aspergillus section Fumigati.</title>
        <authorList>
            <person name="Takahashi H."/>
            <person name="Umemura M."/>
            <person name="Ninomiya A."/>
            <person name="Kusuya Y."/>
            <person name="Urayama S."/>
            <person name="Shimizu M."/>
            <person name="Watanabe A."/>
            <person name="Kamei K."/>
            <person name="Yaguchi T."/>
            <person name="Hagiwara D."/>
        </authorList>
    </citation>
    <scope>NUCLEOTIDE SEQUENCE [LARGE SCALE GENOMIC DNA]</scope>
    <source>
        <strain evidence="4 5">IFM 55266</strain>
    </source>
</reference>
<feature type="region of interest" description="Disordered" evidence="2">
    <location>
        <begin position="157"/>
        <end position="199"/>
    </location>
</feature>
<name>A0A9P3B501_9EURO</name>
<evidence type="ECO:0000313" key="5">
    <source>
        <dbReference type="Proteomes" id="UP001043456"/>
    </source>
</evidence>